<protein>
    <submittedName>
        <fullName evidence="2">Putative secreted protein</fullName>
    </submittedName>
</protein>
<feature type="chain" id="PRO_5020025375" evidence="1">
    <location>
        <begin position="19"/>
        <end position="87"/>
    </location>
</feature>
<proteinExistence type="predicted"/>
<sequence length="87" mass="9465">MLLGLSVVHTCLVGTALGDVGPRQRITQVPVCVFLCPGPASFGAVTTKQGKFRRHLICVVMLARAKLDPKIASQLFCRLACLVIRFR</sequence>
<organism evidence="2">
    <name type="scientific">Ixodes scapularis</name>
    <name type="common">Black-legged tick</name>
    <name type="synonym">Deer tick</name>
    <dbReference type="NCBI Taxonomy" id="6945"/>
    <lineage>
        <taxon>Eukaryota</taxon>
        <taxon>Metazoa</taxon>
        <taxon>Ecdysozoa</taxon>
        <taxon>Arthropoda</taxon>
        <taxon>Chelicerata</taxon>
        <taxon>Arachnida</taxon>
        <taxon>Acari</taxon>
        <taxon>Parasitiformes</taxon>
        <taxon>Ixodida</taxon>
        <taxon>Ixodoidea</taxon>
        <taxon>Ixodidae</taxon>
        <taxon>Ixodinae</taxon>
        <taxon>Ixodes</taxon>
    </lineage>
</organism>
<evidence type="ECO:0000313" key="2">
    <source>
        <dbReference type="EMBL" id="MOY34135.1"/>
    </source>
</evidence>
<dbReference type="EMBL" id="GHJT01000164">
    <property type="protein sequence ID" value="MOY34135.1"/>
    <property type="molecule type" value="Transcribed_RNA"/>
</dbReference>
<feature type="signal peptide" evidence="1">
    <location>
        <begin position="1"/>
        <end position="18"/>
    </location>
</feature>
<accession>A0A4D5RAP3</accession>
<dbReference type="AlphaFoldDB" id="A0A4D5RAP3"/>
<keyword evidence="1" id="KW-0732">Signal</keyword>
<reference evidence="2" key="1">
    <citation type="submission" date="2019-04" db="EMBL/GenBank/DDBJ databases">
        <title>An insight into the mialome of Ixodes scapularis.</title>
        <authorList>
            <person name="Ribeiro J.M."/>
            <person name="Mather T.N."/>
            <person name="Karim S."/>
        </authorList>
    </citation>
    <scope>NUCLEOTIDE SEQUENCE</scope>
</reference>
<name>A0A4D5RAP3_IXOSC</name>
<evidence type="ECO:0000256" key="1">
    <source>
        <dbReference type="SAM" id="SignalP"/>
    </source>
</evidence>